<dbReference type="Gene3D" id="3.20.20.140">
    <property type="entry name" value="Metal-dependent hydrolases"/>
    <property type="match status" value="1"/>
</dbReference>
<dbReference type="RefSeq" id="WP_170883187.1">
    <property type="nucleotide sequence ID" value="NZ_JABEYA020000009.1"/>
</dbReference>
<proteinExistence type="inferred from homology"/>
<dbReference type="SUPFAM" id="SSF51556">
    <property type="entry name" value="Metallo-dependent hydrolases"/>
    <property type="match status" value="1"/>
</dbReference>
<comment type="caution">
    <text evidence="3">The sequence shown here is derived from an EMBL/GenBank/DDBJ whole genome shotgun (WGS) entry which is preliminary data.</text>
</comment>
<evidence type="ECO:0000259" key="2">
    <source>
        <dbReference type="Pfam" id="PF04909"/>
    </source>
</evidence>
<accession>A0ABT8BM90</accession>
<keyword evidence="4" id="KW-1185">Reference proteome</keyword>
<name>A0ABT8BM90_9VIBR</name>
<dbReference type="Pfam" id="PF04909">
    <property type="entry name" value="Amidohydro_2"/>
    <property type="match status" value="1"/>
</dbReference>
<organism evidence="3 4">
    <name type="scientific">Vibrio ostreicida</name>
    <dbReference type="NCBI Taxonomy" id="526588"/>
    <lineage>
        <taxon>Bacteria</taxon>
        <taxon>Pseudomonadati</taxon>
        <taxon>Pseudomonadota</taxon>
        <taxon>Gammaproteobacteria</taxon>
        <taxon>Vibrionales</taxon>
        <taxon>Vibrionaceae</taxon>
        <taxon>Vibrio</taxon>
    </lineage>
</organism>
<dbReference type="Proteomes" id="UP001238540">
    <property type="component" value="Unassembled WGS sequence"/>
</dbReference>
<feature type="domain" description="Amidohydrolase-related" evidence="2">
    <location>
        <begin position="5"/>
        <end position="283"/>
    </location>
</feature>
<evidence type="ECO:0000313" key="4">
    <source>
        <dbReference type="Proteomes" id="UP001238540"/>
    </source>
</evidence>
<evidence type="ECO:0000256" key="1">
    <source>
        <dbReference type="ARBA" id="ARBA00038310"/>
    </source>
</evidence>
<dbReference type="PANTHER" id="PTHR43569">
    <property type="entry name" value="AMIDOHYDROLASE"/>
    <property type="match status" value="1"/>
</dbReference>
<comment type="similarity">
    <text evidence="1">Belongs to the metallo-dependent hydrolases superfamily.</text>
</comment>
<sequence length="283" mass="32984">MLKFIDAHLHFFDIENGDYHWLREENPPFWPDKGKILRNFHQGDLHCEPRFSLAGYVHVEAGYDNTQWWREIEWLEKSATLPFRSVASADITKPPQHFIQEIDKLRAYPSVVGVRHILDENACDLLSDLEVCSNLAYLAEQTLSFDLQMPLTDTSGIHQLLACVEHCPQLTIILNHAGFPPQLNSGKWEEWKKNLSLLAKHNNIAVKCSGWEMGRRDYENRWVLTVLSECLEAFGDHRVMLASNFPLCLFSKSYEELWTQYLDFTTARAEALFHDNALLWYKF</sequence>
<dbReference type="InterPro" id="IPR006680">
    <property type="entry name" value="Amidohydro-rel"/>
</dbReference>
<gene>
    <name evidence="3" type="ORF">QWZ16_00230</name>
</gene>
<reference evidence="4" key="1">
    <citation type="journal article" date="2019" name="Int. J. Syst. Evol. Microbiol.">
        <title>The Global Catalogue of Microorganisms (GCM) 10K type strain sequencing project: providing services to taxonomists for standard genome sequencing and annotation.</title>
        <authorList>
            <consortium name="The Broad Institute Genomics Platform"/>
            <consortium name="The Broad Institute Genome Sequencing Center for Infectious Disease"/>
            <person name="Wu L."/>
            <person name="Ma J."/>
        </authorList>
    </citation>
    <scope>NUCLEOTIDE SEQUENCE [LARGE SCALE GENOMIC DNA]</scope>
    <source>
        <strain evidence="4">CECT 7398</strain>
    </source>
</reference>
<dbReference type="InterPro" id="IPR032466">
    <property type="entry name" value="Metal_Hydrolase"/>
</dbReference>
<dbReference type="InterPro" id="IPR052350">
    <property type="entry name" value="Metallo-dep_Lactonases"/>
</dbReference>
<dbReference type="EMBL" id="JAUFQC010000001">
    <property type="protein sequence ID" value="MDN3608221.1"/>
    <property type="molecule type" value="Genomic_DNA"/>
</dbReference>
<evidence type="ECO:0000313" key="3">
    <source>
        <dbReference type="EMBL" id="MDN3608221.1"/>
    </source>
</evidence>
<protein>
    <submittedName>
        <fullName evidence="3">Amidohydrolase family protein</fullName>
    </submittedName>
</protein>
<dbReference type="PANTHER" id="PTHR43569:SF2">
    <property type="entry name" value="AMIDOHYDROLASE-RELATED DOMAIN-CONTAINING PROTEIN"/>
    <property type="match status" value="1"/>
</dbReference>